<evidence type="ECO:0000313" key="1">
    <source>
        <dbReference type="EMBL" id="ORC62253.1"/>
    </source>
</evidence>
<accession>A0A1X0NCJ3</accession>
<keyword evidence="2" id="KW-1185">Reference proteome</keyword>
<dbReference type="STRING" id="1958950.BZK31_01035"/>
<sequence length="151" mass="17015">MPIEFSRVGDGGELSTAICLDAPSLTVCWALLDVETLDQACAALREREQVSSQREDGVGTLLVADKPVGAIMRWARERRIDAVIWTALPPRFKGVEGRILSAQDAVAYLRGLTGDTLEHARRYIEQVPEQIDTPYRRIIERQLGWHFDRAR</sequence>
<evidence type="ECO:0000313" key="2">
    <source>
        <dbReference type="Proteomes" id="UP000192815"/>
    </source>
</evidence>
<proteinExistence type="predicted"/>
<organism evidence="1 2">
    <name type="scientific">Pseudomonas floridensis</name>
    <dbReference type="NCBI Taxonomy" id="1958950"/>
    <lineage>
        <taxon>Bacteria</taxon>
        <taxon>Pseudomonadati</taxon>
        <taxon>Pseudomonadota</taxon>
        <taxon>Gammaproteobacteria</taxon>
        <taxon>Pseudomonadales</taxon>
        <taxon>Pseudomonadaceae</taxon>
        <taxon>Pseudomonas</taxon>
    </lineage>
</organism>
<comment type="caution">
    <text evidence="1">The sequence shown here is derived from an EMBL/GenBank/DDBJ whole genome shotgun (WGS) entry which is preliminary data.</text>
</comment>
<reference evidence="2" key="1">
    <citation type="submission" date="2017-02" db="EMBL/GenBank/DDBJ databases">
        <title>Pseudomonas floridae sp. nov., a novel pathogenic bacterial species isolated from tomato.</title>
        <authorList>
            <person name="Timilsina S."/>
            <person name="Vallad G.E."/>
            <person name="Jones J.B."/>
        </authorList>
    </citation>
    <scope>NUCLEOTIDE SEQUENCE [LARGE SCALE GENOMIC DNA]</scope>
    <source>
        <strain evidence="2">GEV388</strain>
    </source>
</reference>
<gene>
    <name evidence="1" type="ORF">BZK31_01035</name>
</gene>
<protein>
    <submittedName>
        <fullName evidence="1">Uncharacterized protein</fullName>
    </submittedName>
</protein>
<name>A0A1X0NCJ3_9PSED</name>
<dbReference type="AlphaFoldDB" id="A0A1X0NCJ3"/>
<dbReference type="EMBL" id="MUIO01000002">
    <property type="protein sequence ID" value="ORC62253.1"/>
    <property type="molecule type" value="Genomic_DNA"/>
</dbReference>
<dbReference type="Proteomes" id="UP000192815">
    <property type="component" value="Unassembled WGS sequence"/>
</dbReference>